<keyword evidence="4 7" id="KW-0732">Signal</keyword>
<evidence type="ECO:0000256" key="7">
    <source>
        <dbReference type="SAM" id="SignalP"/>
    </source>
</evidence>
<sequence length="653" mass="71243">MKKAAALISLATLATGVSAQGISSHGVTLEQKDLPVLTVGGLQFKDMNRNGRLDRYEDWRLPAEDRARNLVTWMTLEEKAGAMMHGTFPTVADAGGLGGGAVYDQEAIAKTIETKKVNTYITRLDTDPENFAKQNNALQVLAEQSRLAIPLSISTDPRNSFLYTPGASNQSGSFSKWPEALGLGAIGDAKVVKTFAEVVRDEYRAVGINVALSPQADLYTEPRWPRGSGTFGQDAQLAKRLVRAYVQGMQNGNFLNPGSVVTVVKHWVGYGEAKDGWDSHNAYGKYADFYGKDIRQHIVPFIGAFEANVGSVMPTYSILQNASHQGRPIEEQVGAGFNRFLLQDLLRDRYGFKGVVVSDWLITKDCNEACQNGSKPGEPFSLGMPWGVESLTELERTAKAINAGVDQLGGVDDSSLVVSAVKQGLVSERRVDEAVIRIMKQKFEQGLFENPYVDETKAAEVVGSAEHQQLADDAQKNSLVLLKNRKLLPIGQGRNVYLYNVDATAAQKAGLNVVDSLDKADVAIMRSTAPYELLHPNYLFGSMQHEGSLDYPEDNPDLIQIKAASAKGVPTIVSVYLDRPAVLTKLEGQVGALIGNFGVSDEILLDAVVNPTRFKGKLPFDLPLSMEQVINRHSTNQEGNRKPLYPMGYGLMF</sequence>
<dbReference type="EMBL" id="UAUF01000011">
    <property type="protein sequence ID" value="SPZ06060.1"/>
    <property type="molecule type" value="Genomic_DNA"/>
</dbReference>
<keyword evidence="12" id="KW-1185">Reference proteome</keyword>
<proteinExistence type="inferred from homology"/>
<dbReference type="Proteomes" id="UP000250443">
    <property type="component" value="Unassembled WGS sequence"/>
</dbReference>
<evidence type="ECO:0000313" key="11">
    <source>
        <dbReference type="Proteomes" id="UP000250443"/>
    </source>
</evidence>
<feature type="domain" description="Glycoside hydrolase family 3 N-terminal" evidence="8">
    <location>
        <begin position="103"/>
        <end position="439"/>
    </location>
</feature>
<dbReference type="EMBL" id="JADMCD010000003">
    <property type="protein sequence ID" value="MBF8640703.1"/>
    <property type="molecule type" value="Genomic_DNA"/>
</dbReference>
<evidence type="ECO:0000256" key="3">
    <source>
        <dbReference type="ARBA" id="ARBA00012744"/>
    </source>
</evidence>
<comment type="similarity">
    <text evidence="2">Belongs to the glycosyl hydrolase 3 family.</text>
</comment>
<reference evidence="10 11" key="1">
    <citation type="submission" date="2018-06" db="EMBL/GenBank/DDBJ databases">
        <authorList>
            <consortium name="Pathogen Informatics"/>
            <person name="Doyle S."/>
        </authorList>
    </citation>
    <scope>NUCLEOTIDE SEQUENCE [LARGE SCALE GENOMIC DNA]</scope>
    <source>
        <strain evidence="10 11">NCTC11842</strain>
    </source>
</reference>
<evidence type="ECO:0000256" key="4">
    <source>
        <dbReference type="ARBA" id="ARBA00022729"/>
    </source>
</evidence>
<reference evidence="9 12" key="2">
    <citation type="submission" date="2020-10" db="EMBL/GenBank/DDBJ databases">
        <title>Genome sequences of Pseudomonas isolates.</title>
        <authorList>
            <person name="Wessels L."/>
            <person name="Reich F."/>
            <person name="Hammerl J."/>
        </authorList>
    </citation>
    <scope>NUCLEOTIDE SEQUENCE [LARGE SCALE GENOMIC DNA]</scope>
    <source>
        <strain evidence="9 12">20-MO00624-0</strain>
    </source>
</reference>
<dbReference type="SUPFAM" id="SSF51445">
    <property type="entry name" value="(Trans)glycosidases"/>
    <property type="match status" value="1"/>
</dbReference>
<evidence type="ECO:0000256" key="6">
    <source>
        <dbReference type="ARBA" id="ARBA00023295"/>
    </source>
</evidence>
<keyword evidence="5 10" id="KW-0378">Hydrolase</keyword>
<dbReference type="InterPro" id="IPR017853">
    <property type="entry name" value="GH"/>
</dbReference>
<keyword evidence="6 10" id="KW-0326">Glycosidase</keyword>
<evidence type="ECO:0000256" key="5">
    <source>
        <dbReference type="ARBA" id="ARBA00022801"/>
    </source>
</evidence>
<dbReference type="InterPro" id="IPR036881">
    <property type="entry name" value="Glyco_hydro_3_C_sf"/>
</dbReference>
<dbReference type="Proteomes" id="UP000626180">
    <property type="component" value="Unassembled WGS sequence"/>
</dbReference>
<dbReference type="Gene3D" id="3.40.50.1700">
    <property type="entry name" value="Glycoside hydrolase family 3 C-terminal domain"/>
    <property type="match status" value="1"/>
</dbReference>
<evidence type="ECO:0000313" key="10">
    <source>
        <dbReference type="EMBL" id="SPZ06060.1"/>
    </source>
</evidence>
<evidence type="ECO:0000313" key="9">
    <source>
        <dbReference type="EMBL" id="MBF8640703.1"/>
    </source>
</evidence>
<dbReference type="InterPro" id="IPR001764">
    <property type="entry name" value="Glyco_hydro_3_N"/>
</dbReference>
<dbReference type="PANTHER" id="PTHR30620:SF16">
    <property type="entry name" value="LYSOSOMAL BETA GLUCOSIDASE"/>
    <property type="match status" value="1"/>
</dbReference>
<dbReference type="RefSeq" id="WP_010798148.1">
    <property type="nucleotide sequence ID" value="NZ_CP069262.1"/>
</dbReference>
<evidence type="ECO:0000259" key="8">
    <source>
        <dbReference type="Pfam" id="PF00933"/>
    </source>
</evidence>
<evidence type="ECO:0000256" key="2">
    <source>
        <dbReference type="ARBA" id="ARBA00005336"/>
    </source>
</evidence>
<dbReference type="GO" id="GO:0008422">
    <property type="term" value="F:beta-glucosidase activity"/>
    <property type="evidence" value="ECO:0007669"/>
    <property type="project" value="UniProtKB-EC"/>
</dbReference>
<organism evidence="10 11">
    <name type="scientific">Pseudomonas luteola</name>
    <dbReference type="NCBI Taxonomy" id="47886"/>
    <lineage>
        <taxon>Bacteria</taxon>
        <taxon>Pseudomonadati</taxon>
        <taxon>Pseudomonadota</taxon>
        <taxon>Gammaproteobacteria</taxon>
        <taxon>Pseudomonadales</taxon>
        <taxon>Pseudomonadaceae</taxon>
        <taxon>Pseudomonas</taxon>
    </lineage>
</organism>
<feature type="signal peptide" evidence="7">
    <location>
        <begin position="1"/>
        <end position="19"/>
    </location>
</feature>
<feature type="chain" id="PRO_5016029438" description="beta-glucosidase" evidence="7">
    <location>
        <begin position="20"/>
        <end position="653"/>
    </location>
</feature>
<dbReference type="SUPFAM" id="SSF52279">
    <property type="entry name" value="Beta-D-glucan exohydrolase, C-terminal domain"/>
    <property type="match status" value="1"/>
</dbReference>
<name>A0A2X2EH78_PSELU</name>
<accession>A0A2X2EH78</accession>
<dbReference type="PANTHER" id="PTHR30620">
    <property type="entry name" value="PERIPLASMIC BETA-GLUCOSIDASE-RELATED"/>
    <property type="match status" value="1"/>
</dbReference>
<protein>
    <recommendedName>
        <fullName evidence="3">beta-glucosidase</fullName>
        <ecNumber evidence="3">3.2.1.21</ecNumber>
    </recommendedName>
</protein>
<gene>
    <name evidence="10" type="primary">bglX_1</name>
    <name evidence="9" type="ORF">IRZ65_08410</name>
    <name evidence="10" type="ORF">NCTC11842_01987</name>
</gene>
<dbReference type="GO" id="GO:0009251">
    <property type="term" value="P:glucan catabolic process"/>
    <property type="evidence" value="ECO:0007669"/>
    <property type="project" value="TreeGrafter"/>
</dbReference>
<dbReference type="InterPro" id="IPR051915">
    <property type="entry name" value="Cellulose_Degrad_GH3"/>
</dbReference>
<comment type="catalytic activity">
    <reaction evidence="1">
        <text>Hydrolysis of terminal, non-reducing beta-D-glucosyl residues with release of beta-D-glucose.</text>
        <dbReference type="EC" id="3.2.1.21"/>
    </reaction>
</comment>
<dbReference type="AlphaFoldDB" id="A0A2X2EH78"/>
<dbReference type="EC" id="3.2.1.21" evidence="3"/>
<dbReference type="Gene3D" id="3.20.20.300">
    <property type="entry name" value="Glycoside hydrolase, family 3, N-terminal domain"/>
    <property type="match status" value="1"/>
</dbReference>
<dbReference type="InterPro" id="IPR036962">
    <property type="entry name" value="Glyco_hydro_3_N_sf"/>
</dbReference>
<evidence type="ECO:0000313" key="12">
    <source>
        <dbReference type="Proteomes" id="UP000626180"/>
    </source>
</evidence>
<dbReference type="PRINTS" id="PR00133">
    <property type="entry name" value="GLHYDRLASE3"/>
</dbReference>
<evidence type="ECO:0000256" key="1">
    <source>
        <dbReference type="ARBA" id="ARBA00000448"/>
    </source>
</evidence>
<dbReference type="Pfam" id="PF00933">
    <property type="entry name" value="Glyco_hydro_3"/>
    <property type="match status" value="1"/>
</dbReference>